<dbReference type="AlphaFoldDB" id="I0YUZ6"/>
<dbReference type="OrthoDB" id="4951845at2759"/>
<dbReference type="GeneID" id="17040201"/>
<dbReference type="InterPro" id="IPR004045">
    <property type="entry name" value="Glutathione_S-Trfase_N"/>
</dbReference>
<evidence type="ECO:0000313" key="3">
    <source>
        <dbReference type="EMBL" id="EIE22215.1"/>
    </source>
</evidence>
<dbReference type="STRING" id="574566.I0YUZ6"/>
<dbReference type="InterPro" id="IPR010987">
    <property type="entry name" value="Glutathione-S-Trfase_C-like"/>
</dbReference>
<dbReference type="PROSITE" id="PS50405">
    <property type="entry name" value="GST_CTER"/>
    <property type="match status" value="1"/>
</dbReference>
<accession>I0YUZ6</accession>
<gene>
    <name evidence="3" type="ORF">COCSUDRAFT_66501</name>
</gene>
<dbReference type="GO" id="GO:0016740">
    <property type="term" value="F:transferase activity"/>
    <property type="evidence" value="ECO:0007669"/>
    <property type="project" value="UniProtKB-KW"/>
</dbReference>
<dbReference type="InterPro" id="IPR036249">
    <property type="entry name" value="Thioredoxin-like_sf"/>
</dbReference>
<dbReference type="SFLD" id="SFLDS00019">
    <property type="entry name" value="Glutathione_Transferase_(cytos"/>
    <property type="match status" value="1"/>
</dbReference>
<dbReference type="Gene3D" id="1.20.1050.10">
    <property type="match status" value="1"/>
</dbReference>
<dbReference type="Pfam" id="PF13409">
    <property type="entry name" value="GST_N_2"/>
    <property type="match status" value="1"/>
</dbReference>
<dbReference type="eggNOG" id="KOG0406">
    <property type="taxonomic scope" value="Eukaryota"/>
</dbReference>
<feature type="domain" description="GST C-terminal" evidence="2">
    <location>
        <begin position="111"/>
        <end position="237"/>
    </location>
</feature>
<dbReference type="KEGG" id="csl:COCSUDRAFT_66501"/>
<dbReference type="PROSITE" id="PS50404">
    <property type="entry name" value="GST_NTER"/>
    <property type="match status" value="1"/>
</dbReference>
<evidence type="ECO:0000259" key="1">
    <source>
        <dbReference type="PROSITE" id="PS50404"/>
    </source>
</evidence>
<evidence type="ECO:0000259" key="2">
    <source>
        <dbReference type="PROSITE" id="PS50405"/>
    </source>
</evidence>
<organism evidence="3 4">
    <name type="scientific">Coccomyxa subellipsoidea (strain C-169)</name>
    <name type="common">Green microalga</name>
    <dbReference type="NCBI Taxonomy" id="574566"/>
    <lineage>
        <taxon>Eukaryota</taxon>
        <taxon>Viridiplantae</taxon>
        <taxon>Chlorophyta</taxon>
        <taxon>core chlorophytes</taxon>
        <taxon>Trebouxiophyceae</taxon>
        <taxon>Trebouxiophyceae incertae sedis</taxon>
        <taxon>Coccomyxaceae</taxon>
        <taxon>Coccomyxa</taxon>
        <taxon>Coccomyxa subellipsoidea</taxon>
    </lineage>
</organism>
<dbReference type="PANTHER" id="PTHR43968">
    <property type="match status" value="1"/>
</dbReference>
<dbReference type="RefSeq" id="XP_005646759.1">
    <property type="nucleotide sequence ID" value="XM_005646702.1"/>
</dbReference>
<comment type="caution">
    <text evidence="3">The sequence shown here is derived from an EMBL/GenBank/DDBJ whole genome shotgun (WGS) entry which is preliminary data.</text>
</comment>
<dbReference type="GO" id="GO:0005737">
    <property type="term" value="C:cytoplasm"/>
    <property type="evidence" value="ECO:0007669"/>
    <property type="project" value="TreeGrafter"/>
</dbReference>
<dbReference type="SFLD" id="SFLDG00358">
    <property type="entry name" value="Main_(cytGST)"/>
    <property type="match status" value="1"/>
</dbReference>
<protein>
    <submittedName>
        <fullName evidence="3">Glutathione S-transferase</fullName>
    </submittedName>
</protein>
<name>I0YUZ6_COCSC</name>
<dbReference type="EMBL" id="AGSI01000010">
    <property type="protein sequence ID" value="EIE22215.1"/>
    <property type="molecule type" value="Genomic_DNA"/>
</dbReference>
<dbReference type="SUPFAM" id="SSF52833">
    <property type="entry name" value="Thioredoxin-like"/>
    <property type="match status" value="1"/>
</dbReference>
<dbReference type="SUPFAM" id="SSF47616">
    <property type="entry name" value="GST C-terminal domain-like"/>
    <property type="match status" value="1"/>
</dbReference>
<dbReference type="Pfam" id="PF13410">
    <property type="entry name" value="GST_C_2"/>
    <property type="match status" value="1"/>
</dbReference>
<dbReference type="InterPro" id="IPR040079">
    <property type="entry name" value="Glutathione_S-Trfase"/>
</dbReference>
<dbReference type="Proteomes" id="UP000007264">
    <property type="component" value="Unassembled WGS sequence"/>
</dbReference>
<reference evidence="3 4" key="1">
    <citation type="journal article" date="2012" name="Genome Biol.">
        <title>The genome of the polar eukaryotic microalga coccomyxa subellipsoidea reveals traits of cold adaptation.</title>
        <authorList>
            <person name="Blanc G."/>
            <person name="Agarkova I."/>
            <person name="Grimwood J."/>
            <person name="Kuo A."/>
            <person name="Brueggeman A."/>
            <person name="Dunigan D."/>
            <person name="Gurnon J."/>
            <person name="Ladunga I."/>
            <person name="Lindquist E."/>
            <person name="Lucas S."/>
            <person name="Pangilinan J."/>
            <person name="Proschold T."/>
            <person name="Salamov A."/>
            <person name="Schmutz J."/>
            <person name="Weeks D."/>
            <person name="Yamada T."/>
            <person name="Claverie J.M."/>
            <person name="Grigoriev I."/>
            <person name="Van Etten J."/>
            <person name="Lomsadze A."/>
            <person name="Borodovsky M."/>
        </authorList>
    </citation>
    <scope>NUCLEOTIDE SEQUENCE [LARGE SCALE GENOMIC DNA]</scope>
    <source>
        <strain evidence="3 4">C-169</strain>
    </source>
</reference>
<dbReference type="InterPro" id="IPR050983">
    <property type="entry name" value="GST_Omega/HSP26"/>
</dbReference>
<proteinExistence type="predicted"/>
<dbReference type="PANTHER" id="PTHR43968:SF6">
    <property type="entry name" value="GLUTATHIONE S-TRANSFERASE OMEGA"/>
    <property type="match status" value="1"/>
</dbReference>
<evidence type="ECO:0000313" key="4">
    <source>
        <dbReference type="Proteomes" id="UP000007264"/>
    </source>
</evidence>
<dbReference type="InterPro" id="IPR036282">
    <property type="entry name" value="Glutathione-S-Trfase_C_sf"/>
</dbReference>
<sequence length="259" mass="29927">MSEHLEDPTKHLSSDKLLFLNSMECPFAQRTWIALIEKQVQYSKVDINLRNDAGQYAPENKPEWFLRLNPNGKVPVLAYEEERTIHQIYESNICNEFLEDYQPSPSLLPPHPAVRARARIIIARFSENFVPAFYRLLLRQDTEGQQQAAETLRAELQWLEAHFDSMGPHFMGTEFSLVDISLLPFFLRFGVLQHYRGFSLPSECQKLAAWVQEVSKRASVQETSVSAKPELSYQNYLTWVYQRYADASAKSTSAADFKD</sequence>
<dbReference type="Gene3D" id="3.40.30.10">
    <property type="entry name" value="Glutaredoxin"/>
    <property type="match status" value="1"/>
</dbReference>
<keyword evidence="4" id="KW-1185">Reference proteome</keyword>
<feature type="domain" description="GST N-terminal" evidence="1">
    <location>
        <begin position="15"/>
        <end position="106"/>
    </location>
</feature>